<evidence type="ECO:0000313" key="2">
    <source>
        <dbReference type="EMBL" id="VYU06733.1"/>
    </source>
</evidence>
<gene>
    <name evidence="2" type="ORF">PDLFYP31_01756</name>
    <name evidence="1" type="ORF">PN599_07635</name>
</gene>
<dbReference type="EMBL" id="JAQMPJ010000005">
    <property type="protein sequence ID" value="MDB9004870.1"/>
    <property type="molecule type" value="Genomic_DNA"/>
</dbReference>
<proteinExistence type="predicted"/>
<reference evidence="2" key="1">
    <citation type="submission" date="2019-11" db="EMBL/GenBank/DDBJ databases">
        <authorList>
            <person name="Feng L."/>
        </authorList>
    </citation>
    <scope>NUCLEOTIDE SEQUENCE</scope>
    <source>
        <strain evidence="2">PdistasonisLFYP31</strain>
    </source>
</reference>
<sequence>MKITAIIPESDSYWNVLKDLSDEVKLDLISCLSQSLLRSKAEKKTISASFFYGVWEDSDSIEVGRLVKEVSEARS</sequence>
<organism evidence="2">
    <name type="scientific">Parabacteroides distasonis</name>
    <dbReference type="NCBI Taxonomy" id="823"/>
    <lineage>
        <taxon>Bacteria</taxon>
        <taxon>Pseudomonadati</taxon>
        <taxon>Bacteroidota</taxon>
        <taxon>Bacteroidia</taxon>
        <taxon>Bacteroidales</taxon>
        <taxon>Tannerellaceae</taxon>
        <taxon>Parabacteroides</taxon>
    </lineage>
</organism>
<reference evidence="1" key="2">
    <citation type="submission" date="2023-01" db="EMBL/GenBank/DDBJ databases">
        <title>Human gut microbiome strain richness.</title>
        <authorList>
            <person name="Chen-Liaw A."/>
        </authorList>
    </citation>
    <scope>NUCLEOTIDE SEQUENCE</scope>
    <source>
        <strain evidence="1">RTP21484st1_E5_RTP21484_190118</strain>
    </source>
</reference>
<dbReference type="RefSeq" id="WP_009018256.1">
    <property type="nucleotide sequence ID" value="NZ_CACRUW010000009.1"/>
</dbReference>
<protein>
    <submittedName>
        <fullName evidence="2">Uncharacterized protein</fullName>
    </submittedName>
</protein>
<dbReference type="Proteomes" id="UP001210126">
    <property type="component" value="Unassembled WGS sequence"/>
</dbReference>
<name>A0A6N3C1D2_PARDI</name>
<evidence type="ECO:0000313" key="1">
    <source>
        <dbReference type="EMBL" id="MDB9004870.1"/>
    </source>
</evidence>
<dbReference type="AlphaFoldDB" id="A0A6N3C1D2"/>
<accession>A0A6N3C1D2</accession>
<dbReference type="EMBL" id="CACRUW010000009">
    <property type="protein sequence ID" value="VYU06733.1"/>
    <property type="molecule type" value="Genomic_DNA"/>
</dbReference>